<evidence type="ECO:0000256" key="8">
    <source>
        <dbReference type="SAM" id="MobiDB-lite"/>
    </source>
</evidence>
<dbReference type="InterPro" id="IPR003593">
    <property type="entry name" value="AAA+_ATPase"/>
</dbReference>
<dbReference type="GO" id="GO:0016887">
    <property type="term" value="F:ATP hydrolysis activity"/>
    <property type="evidence" value="ECO:0007669"/>
    <property type="project" value="InterPro"/>
</dbReference>
<keyword evidence="6" id="KW-0103">Bromodomain</keyword>
<dbReference type="Pfam" id="PF17862">
    <property type="entry name" value="AAA_lid_3"/>
    <property type="match status" value="1"/>
</dbReference>
<dbReference type="SUPFAM" id="SSF52540">
    <property type="entry name" value="P-loop containing nucleoside triphosphate hydrolases"/>
    <property type="match status" value="2"/>
</dbReference>
<feature type="region of interest" description="Disordered" evidence="8">
    <location>
        <begin position="1356"/>
        <end position="1450"/>
    </location>
</feature>
<dbReference type="PANTHER" id="PTHR23069">
    <property type="entry name" value="AAA DOMAIN-CONTAINING"/>
    <property type="match status" value="1"/>
</dbReference>
<feature type="compositionally biased region" description="Low complexity" evidence="8">
    <location>
        <begin position="1476"/>
        <end position="1489"/>
    </location>
</feature>
<keyword evidence="5" id="KW-0067">ATP-binding</keyword>
<dbReference type="Gene3D" id="1.10.8.60">
    <property type="match status" value="1"/>
</dbReference>
<dbReference type="GO" id="GO:0006334">
    <property type="term" value="P:nucleosome assembly"/>
    <property type="evidence" value="ECO:0007669"/>
    <property type="project" value="TreeGrafter"/>
</dbReference>
<feature type="compositionally biased region" description="Basic residues" evidence="8">
    <location>
        <begin position="238"/>
        <end position="247"/>
    </location>
</feature>
<dbReference type="Pfam" id="PF00004">
    <property type="entry name" value="AAA"/>
    <property type="match status" value="2"/>
</dbReference>
<dbReference type="InterPro" id="IPR003960">
    <property type="entry name" value="ATPase_AAA_CS"/>
</dbReference>
<feature type="compositionally biased region" description="Acidic residues" evidence="8">
    <location>
        <begin position="100"/>
        <end position="116"/>
    </location>
</feature>
<dbReference type="GO" id="GO:0005524">
    <property type="term" value="F:ATP binding"/>
    <property type="evidence" value="ECO:0007669"/>
    <property type="project" value="UniProtKB-KW"/>
</dbReference>
<feature type="compositionally biased region" description="Basic and acidic residues" evidence="8">
    <location>
        <begin position="155"/>
        <end position="164"/>
    </location>
</feature>
<dbReference type="GO" id="GO:0003682">
    <property type="term" value="F:chromatin binding"/>
    <property type="evidence" value="ECO:0007669"/>
    <property type="project" value="TreeGrafter"/>
</dbReference>
<gene>
    <name evidence="10" type="ORF">SCLTRI_LOCUS10394</name>
</gene>
<feature type="compositionally biased region" description="Pro residues" evidence="8">
    <location>
        <begin position="1139"/>
        <end position="1148"/>
    </location>
</feature>
<proteinExistence type="inferred from homology"/>
<accession>A0A8H2W4E5</accession>
<keyword evidence="11" id="KW-1185">Reference proteome</keyword>
<dbReference type="CDD" id="cd05491">
    <property type="entry name" value="Bromo_TBP7_like"/>
    <property type="match status" value="1"/>
</dbReference>
<dbReference type="InterPro" id="IPR003959">
    <property type="entry name" value="ATPase_AAA_core"/>
</dbReference>
<feature type="region of interest" description="Disordered" evidence="8">
    <location>
        <begin position="1559"/>
        <end position="1602"/>
    </location>
</feature>
<feature type="compositionally biased region" description="Polar residues" evidence="8">
    <location>
        <begin position="1588"/>
        <end position="1598"/>
    </location>
</feature>
<comment type="subcellular location">
    <subcellularLocation>
        <location evidence="1">Nucleus</location>
    </subcellularLocation>
</comment>
<evidence type="ECO:0000256" key="4">
    <source>
        <dbReference type="ARBA" id="ARBA00022801"/>
    </source>
</evidence>
<keyword evidence="7" id="KW-0539">Nucleus</keyword>
<evidence type="ECO:0000313" key="10">
    <source>
        <dbReference type="EMBL" id="CAD6456157.1"/>
    </source>
</evidence>
<feature type="region of interest" description="Disordered" evidence="8">
    <location>
        <begin position="1123"/>
        <end position="1151"/>
    </location>
</feature>
<dbReference type="FunFam" id="3.40.50.300:FF:000061">
    <property type="entry name" value="ATPase family, AAA domain-containing 2"/>
    <property type="match status" value="1"/>
</dbReference>
<evidence type="ECO:0000256" key="6">
    <source>
        <dbReference type="ARBA" id="ARBA00023117"/>
    </source>
</evidence>
<feature type="region of interest" description="Disordered" evidence="8">
    <location>
        <begin position="1469"/>
        <end position="1547"/>
    </location>
</feature>
<feature type="compositionally biased region" description="Low complexity" evidence="8">
    <location>
        <begin position="183"/>
        <end position="198"/>
    </location>
</feature>
<reference evidence="10" key="1">
    <citation type="submission" date="2020-10" db="EMBL/GenBank/DDBJ databases">
        <authorList>
            <person name="Kusch S."/>
        </authorList>
    </citation>
    <scope>NUCLEOTIDE SEQUENCE</scope>
    <source>
        <strain evidence="10">SwB9</strain>
    </source>
</reference>
<feature type="domain" description="AAA+ ATPase" evidence="9">
    <location>
        <begin position="665"/>
        <end position="806"/>
    </location>
</feature>
<dbReference type="OrthoDB" id="5421at2759"/>
<dbReference type="SMART" id="SM00382">
    <property type="entry name" value="AAA"/>
    <property type="match status" value="2"/>
</dbReference>
<feature type="compositionally biased region" description="Acidic residues" evidence="8">
    <location>
        <begin position="440"/>
        <end position="455"/>
    </location>
</feature>
<feature type="compositionally biased region" description="Acidic residues" evidence="8">
    <location>
        <begin position="285"/>
        <end position="294"/>
    </location>
</feature>
<evidence type="ECO:0000256" key="1">
    <source>
        <dbReference type="ARBA" id="ARBA00004123"/>
    </source>
</evidence>
<feature type="compositionally biased region" description="Basic residues" evidence="8">
    <location>
        <begin position="422"/>
        <end position="437"/>
    </location>
</feature>
<dbReference type="FunFam" id="3.40.50.300:FF:001218">
    <property type="entry name" value="AAA family ATPase, putative"/>
    <property type="match status" value="1"/>
</dbReference>
<keyword evidence="3" id="KW-0547">Nucleotide-binding</keyword>
<dbReference type="PROSITE" id="PS00674">
    <property type="entry name" value="AAA"/>
    <property type="match status" value="1"/>
</dbReference>
<dbReference type="GO" id="GO:0005634">
    <property type="term" value="C:nucleus"/>
    <property type="evidence" value="ECO:0007669"/>
    <property type="project" value="UniProtKB-SubCell"/>
</dbReference>
<dbReference type="GO" id="GO:0045815">
    <property type="term" value="P:transcription initiation-coupled chromatin remodeling"/>
    <property type="evidence" value="ECO:0007669"/>
    <property type="project" value="TreeGrafter"/>
</dbReference>
<feature type="region of interest" description="Disordered" evidence="8">
    <location>
        <begin position="1"/>
        <end position="578"/>
    </location>
</feature>
<feature type="compositionally biased region" description="Polar residues" evidence="8">
    <location>
        <begin position="1524"/>
        <end position="1537"/>
    </location>
</feature>
<dbReference type="Gene3D" id="3.40.50.300">
    <property type="entry name" value="P-loop containing nucleotide triphosphate hydrolases"/>
    <property type="match status" value="2"/>
</dbReference>
<dbReference type="InterPro" id="IPR027417">
    <property type="entry name" value="P-loop_NTPase"/>
</dbReference>
<feature type="compositionally biased region" description="Acidic residues" evidence="8">
    <location>
        <begin position="132"/>
        <end position="143"/>
    </location>
</feature>
<keyword evidence="4" id="KW-0378">Hydrolase</keyword>
<evidence type="ECO:0000256" key="3">
    <source>
        <dbReference type="ARBA" id="ARBA00022741"/>
    </source>
</evidence>
<organism evidence="10 11">
    <name type="scientific">Sclerotinia trifoliorum</name>
    <dbReference type="NCBI Taxonomy" id="28548"/>
    <lineage>
        <taxon>Eukaryota</taxon>
        <taxon>Fungi</taxon>
        <taxon>Dikarya</taxon>
        <taxon>Ascomycota</taxon>
        <taxon>Pezizomycotina</taxon>
        <taxon>Leotiomycetes</taxon>
        <taxon>Helotiales</taxon>
        <taxon>Sclerotiniaceae</taxon>
        <taxon>Sclerotinia</taxon>
    </lineage>
</organism>
<comment type="caution">
    <text evidence="10">The sequence shown here is derived from an EMBL/GenBank/DDBJ whole genome shotgun (WGS) entry which is preliminary data.</text>
</comment>
<feature type="compositionally biased region" description="Polar residues" evidence="8">
    <location>
        <begin position="1490"/>
        <end position="1503"/>
    </location>
</feature>
<feature type="compositionally biased region" description="Acidic residues" evidence="8">
    <location>
        <begin position="57"/>
        <end position="81"/>
    </location>
</feature>
<dbReference type="EMBL" id="CAJHIA010000037">
    <property type="protein sequence ID" value="CAD6456157.1"/>
    <property type="molecule type" value="Genomic_DNA"/>
</dbReference>
<evidence type="ECO:0000256" key="2">
    <source>
        <dbReference type="ARBA" id="ARBA00006914"/>
    </source>
</evidence>
<feature type="compositionally biased region" description="Polar residues" evidence="8">
    <location>
        <begin position="1439"/>
        <end position="1450"/>
    </location>
</feature>
<feature type="compositionally biased region" description="Polar residues" evidence="8">
    <location>
        <begin position="1374"/>
        <end position="1401"/>
    </location>
</feature>
<protein>
    <submittedName>
        <fullName evidence="10">7e2f8c2c-b95c-4b5d-9c54-0ec8619d2de2</fullName>
    </submittedName>
</protein>
<feature type="domain" description="AAA+ ATPase" evidence="9">
    <location>
        <begin position="967"/>
        <end position="1099"/>
    </location>
</feature>
<dbReference type="GO" id="GO:0042393">
    <property type="term" value="F:histone binding"/>
    <property type="evidence" value="ECO:0007669"/>
    <property type="project" value="TreeGrafter"/>
</dbReference>
<feature type="compositionally biased region" description="Basic and acidic residues" evidence="8">
    <location>
        <begin position="1"/>
        <end position="18"/>
    </location>
</feature>
<dbReference type="GO" id="GO:0006337">
    <property type="term" value="P:nucleosome disassembly"/>
    <property type="evidence" value="ECO:0007669"/>
    <property type="project" value="TreeGrafter"/>
</dbReference>
<evidence type="ECO:0000313" key="11">
    <source>
        <dbReference type="Proteomes" id="UP000624404"/>
    </source>
</evidence>
<dbReference type="InterPro" id="IPR041569">
    <property type="entry name" value="AAA_lid_3"/>
</dbReference>
<sequence length="1707" mass="189172">MPAKNRKLEFFDPNKSDSNDDDFSPSEVAPRKAARKSKSQPQKKAGSRKKNKYKDSDIDEDDESVSEESFIEEESEEEDFEMNEKTGRAVRKAAKKAVTYEEDSNSDVDLLQESEEEVRPKKSNKRTRVVDDGEDEDEDEVEEPISKRNKTAQKPVEKPTEKKKFMVTLKMPTGSTPARRTRAGSAAKARASAEPTSAGLRRSTRARTEEGEDFPSLSNSGRHVIRASRSPEPIGRVRATRGAKGLKKPAASTIKEEAHETSSYEDPQQDAEGEDDIVMQPEIVGTDDGEEDNTEPLAPIPPADAPADEDMVDELAVNETPTEKPAGHDEDDDDEPVTRTRTRASRSSNAGQITEETVETTETSATASRRLRTRGSKRNKDDGSDFTPEGEGSEEEMTASEASPKKGGDDDGDYSSSSRPGRNTRRAKSKSTSRRRGNVSDDEDELDAEELADELQELRPSRRRNREPEIAYEPKGRRERKQVDYKIMPMDQIYAQDDDVEDPAPSPSRRGRGGRGPASKPWEHNLHATYGPFGGGLGPPPLISGPWGNGATGGVDSDDSDDENMQRPAAPGVGMTPTSATMGRPGLLPPMPQANQLDQTPIGIGAQVGKVKSQKALADADPLGVDKNVDFTKVGGLDGHIEQLKEMVQMPLLYPELFQKFNVTPPRGVLFHGPPGTGKTLLARALAATVGTGGRKVTFYMRKGADALSKWVGEAERQLRLLFEEARNTQPSIIFFDEIDGLAPVRSSKQEQIHASIVSTLLALMDGMDGRGQVIVIGATNRPDNIDPALRRPGRFDREFYFPLPDIEGRKSIINIHTKDWGIDDSFKTSLAQVTKGYGGADLRALCTQAALNSIQRSYPQIYSSNDKLLVDSSKIKVTAKDFMISVKKIVPSSERSTSSGAKPLPKSVEPLLREQLSAIEEIVDNLIPIKKKTTALEEAMYEQYDDDDQGFAREEMQQEFEKSRVFRPRLLIDGEPGMGQGYLGGALLNHFEGLHVQSFDLPTIYLDSTRSPETAIVQLFAEVKRHKPSVIYLPEIDTWYRTLPENVITTFLGLLNAIPPTDPVLVLGITNVGPDKVNPKMLRNIFGFSKHNQFTINRPSRKSREEFFQSIISYCRKAPNEFPDPANRKKRKLEPLALAPPPPPPKGPSKEEIKARLLADRHILNLLKVQIQPIMDQIHRRYRKFRQPILPQNQIQYLLDEKDPNFVRPDVPQFRPFELAVDKKGVQCLRETATGKICYNLDTTIIEERLVNGFYARPKDFVFDIKTLVRDAKAFGDKDRQLRAKEILANVEVDLYAMEFDPKFADCENLYQRQLQRAKEAEEASRKKGQEVELGIDLVRSDILSEEASSRAINLSQTIRGRRPVSDAPPFQTPSAPLSNGHSIASSSQQPTVNGSSVPSRASGEDIMISGTNDNASDYSQGSPALPRQQWPPKVSMAPSSISNRATGYNSQRSAFQEISHDASLNSLINNASPTTSGKKTSDTTTSKRASNNWSTQATNGTRLGASSPIDGQRPDADLPETQRLSQSLSTQTTNVAEGDKSSGEEWLHSQAHALARGDLGFPSQTPSTHNSQERPPVPHFDAPSRPSASKPSQNSGAADDSLIEANYTQSSSPKEYIMTEYYATELLEKFTNGSSGCSIEQLEQIYRELMDYIWKMRGEWNRNQICVRLTGIFNETILDIEAMQKVLKPSQEDHPESLRSTQESS</sequence>
<dbReference type="PANTHER" id="PTHR23069:SF0">
    <property type="entry name" value="TAT-BINDING HOMOLOG 7"/>
    <property type="match status" value="1"/>
</dbReference>
<dbReference type="Proteomes" id="UP000624404">
    <property type="component" value="Unassembled WGS sequence"/>
</dbReference>
<comment type="similarity">
    <text evidence="2">Belongs to the AAA ATPase family.</text>
</comment>
<feature type="compositionally biased region" description="Basic and acidic residues" evidence="8">
    <location>
        <begin position="456"/>
        <end position="484"/>
    </location>
</feature>
<dbReference type="InterPro" id="IPR045199">
    <property type="entry name" value="ATAD2-like"/>
</dbReference>
<feature type="compositionally biased region" description="Acidic residues" evidence="8">
    <location>
        <begin position="267"/>
        <end position="277"/>
    </location>
</feature>
<evidence type="ECO:0000256" key="5">
    <source>
        <dbReference type="ARBA" id="ARBA00022840"/>
    </source>
</evidence>
<name>A0A8H2W4E5_9HELO</name>
<evidence type="ECO:0000259" key="9">
    <source>
        <dbReference type="SMART" id="SM00382"/>
    </source>
</evidence>
<feature type="compositionally biased region" description="Polar residues" evidence="8">
    <location>
        <begin position="1411"/>
        <end position="1424"/>
    </location>
</feature>
<evidence type="ECO:0000256" key="7">
    <source>
        <dbReference type="ARBA" id="ARBA00023242"/>
    </source>
</evidence>